<evidence type="ECO:0008006" key="3">
    <source>
        <dbReference type="Google" id="ProtNLM"/>
    </source>
</evidence>
<protein>
    <recommendedName>
        <fullName evidence="3">F-box domain-containing protein</fullName>
    </recommendedName>
</protein>
<dbReference type="STRING" id="743788.S8DZH1"/>
<reference evidence="1 2" key="1">
    <citation type="journal article" date="2012" name="Science">
        <title>The Paleozoic origin of enzymatic lignin decomposition reconstructed from 31 fungal genomes.</title>
        <authorList>
            <person name="Floudas D."/>
            <person name="Binder M."/>
            <person name="Riley R."/>
            <person name="Barry K."/>
            <person name="Blanchette R.A."/>
            <person name="Henrissat B."/>
            <person name="Martinez A.T."/>
            <person name="Otillar R."/>
            <person name="Spatafora J.W."/>
            <person name="Yadav J.S."/>
            <person name="Aerts A."/>
            <person name="Benoit I."/>
            <person name="Boyd A."/>
            <person name="Carlson A."/>
            <person name="Copeland A."/>
            <person name="Coutinho P.M."/>
            <person name="de Vries R.P."/>
            <person name="Ferreira P."/>
            <person name="Findley K."/>
            <person name="Foster B."/>
            <person name="Gaskell J."/>
            <person name="Glotzer D."/>
            <person name="Gorecki P."/>
            <person name="Heitman J."/>
            <person name="Hesse C."/>
            <person name="Hori C."/>
            <person name="Igarashi K."/>
            <person name="Jurgens J.A."/>
            <person name="Kallen N."/>
            <person name="Kersten P."/>
            <person name="Kohler A."/>
            <person name="Kuees U."/>
            <person name="Kumar T.K.A."/>
            <person name="Kuo A."/>
            <person name="LaButti K."/>
            <person name="Larrondo L.F."/>
            <person name="Lindquist E."/>
            <person name="Ling A."/>
            <person name="Lombard V."/>
            <person name="Lucas S."/>
            <person name="Lundell T."/>
            <person name="Martin R."/>
            <person name="McLaughlin D.J."/>
            <person name="Morgenstern I."/>
            <person name="Morin E."/>
            <person name="Murat C."/>
            <person name="Nagy L.G."/>
            <person name="Nolan M."/>
            <person name="Ohm R.A."/>
            <person name="Patyshakuliyeva A."/>
            <person name="Rokas A."/>
            <person name="Ruiz-Duenas F.J."/>
            <person name="Sabat G."/>
            <person name="Salamov A."/>
            <person name="Samejima M."/>
            <person name="Schmutz J."/>
            <person name="Slot J.C."/>
            <person name="St John F."/>
            <person name="Stenlid J."/>
            <person name="Sun H."/>
            <person name="Sun S."/>
            <person name="Syed K."/>
            <person name="Tsang A."/>
            <person name="Wiebenga A."/>
            <person name="Young D."/>
            <person name="Pisabarro A."/>
            <person name="Eastwood D.C."/>
            <person name="Martin F."/>
            <person name="Cullen D."/>
            <person name="Grigoriev I.V."/>
            <person name="Hibbett D.S."/>
        </authorList>
    </citation>
    <scope>NUCLEOTIDE SEQUENCE</scope>
    <source>
        <strain evidence="2">FP-58527</strain>
    </source>
</reference>
<name>S8DZH1_FOMSC</name>
<sequence>MSLCTVDFDTLSIIVAFLSPDDARSLSRTTRALHAIAQQRALSALTIRKPQVLTQAHKYLLDDIPARAHCLRELTVSFGAHNTTLEQVSPLVADLLENTPLLKHVSIDCAEDLILIEPRLWNALTALKFVTNVELIGAGPEVLRQLGELQGPLRRLAFRGQIEERLPPNQMPTIRLPFVDFVKAWHSYPHLKSVVLCDIGSLDDHPKEHRYAPCPNVTNLEVLRSYLAPSDMNAMFPNLRTLSFCHTGRPRADSTARSPEKCWTRLDSIRFRTVYAPKVHPWPLTSRVRRLDLVNVIETDTETYWSFPDIYLGVVERTQPIVLRLSTCPSIGENFWKRVLMAQRNVRCLDIRVRTNWRCHKDLGGWLDKVPTFWAESSLVYVRFSVHEPDFLSEMRVPEALQYDSDRAMTYARETISARLFAGVPSLRMLAVKLPDNISWWRIQHAEDNGERNLLPISRDVGRRVEAYLYSEEYERKLTFDGE</sequence>
<dbReference type="AlphaFoldDB" id="S8DZH1"/>
<dbReference type="InParanoid" id="S8DZH1"/>
<accession>S8DZH1</accession>
<dbReference type="HOGENOM" id="CLU_560350_0_0_1"/>
<evidence type="ECO:0000313" key="1">
    <source>
        <dbReference type="EMBL" id="EPS98381.1"/>
    </source>
</evidence>
<gene>
    <name evidence="1" type="ORF">FOMPIDRAFT_1051599</name>
</gene>
<dbReference type="Proteomes" id="UP000015241">
    <property type="component" value="Unassembled WGS sequence"/>
</dbReference>
<dbReference type="OrthoDB" id="2780918at2759"/>
<proteinExistence type="predicted"/>
<dbReference type="EMBL" id="KE504166">
    <property type="protein sequence ID" value="EPS98381.1"/>
    <property type="molecule type" value="Genomic_DNA"/>
</dbReference>
<evidence type="ECO:0000313" key="2">
    <source>
        <dbReference type="Proteomes" id="UP000015241"/>
    </source>
</evidence>
<keyword evidence="2" id="KW-1185">Reference proteome</keyword>
<organism evidence="1 2">
    <name type="scientific">Fomitopsis schrenkii</name>
    <name type="common">Brown rot fungus</name>
    <dbReference type="NCBI Taxonomy" id="2126942"/>
    <lineage>
        <taxon>Eukaryota</taxon>
        <taxon>Fungi</taxon>
        <taxon>Dikarya</taxon>
        <taxon>Basidiomycota</taxon>
        <taxon>Agaricomycotina</taxon>
        <taxon>Agaricomycetes</taxon>
        <taxon>Polyporales</taxon>
        <taxon>Fomitopsis</taxon>
    </lineage>
</organism>